<proteinExistence type="predicted"/>
<dbReference type="Proteomes" id="UP000560081">
    <property type="component" value="Unassembled WGS sequence"/>
</dbReference>
<protein>
    <submittedName>
        <fullName evidence="2">Uncharacterized protein</fullName>
    </submittedName>
</protein>
<evidence type="ECO:0000313" key="2">
    <source>
        <dbReference type="EMBL" id="MBB4882393.1"/>
    </source>
</evidence>
<feature type="region of interest" description="Disordered" evidence="1">
    <location>
        <begin position="1"/>
        <end position="30"/>
    </location>
</feature>
<dbReference type="Pfam" id="PF20060">
    <property type="entry name" value="DUF6459"/>
    <property type="match status" value="1"/>
</dbReference>
<dbReference type="InterPro" id="IPR045596">
    <property type="entry name" value="DUF6459"/>
</dbReference>
<name>A0A4Y8X2B5_9MICC</name>
<dbReference type="OrthoDB" id="3731420at2"/>
<reference evidence="2 3" key="1">
    <citation type="submission" date="2020-08" db="EMBL/GenBank/DDBJ databases">
        <title>Sequencing the genomes of 1000 actinobacteria strains.</title>
        <authorList>
            <person name="Klenk H.-P."/>
        </authorList>
    </citation>
    <scope>NUCLEOTIDE SEQUENCE [LARGE SCALE GENOMIC DNA]</scope>
    <source>
        <strain evidence="2 3">DSM 19079</strain>
    </source>
</reference>
<comment type="caution">
    <text evidence="2">The sequence shown here is derived from an EMBL/GenBank/DDBJ whole genome shotgun (WGS) entry which is preliminary data.</text>
</comment>
<evidence type="ECO:0000256" key="1">
    <source>
        <dbReference type="SAM" id="MobiDB-lite"/>
    </source>
</evidence>
<evidence type="ECO:0000313" key="3">
    <source>
        <dbReference type="Proteomes" id="UP000560081"/>
    </source>
</evidence>
<feature type="compositionally biased region" description="Low complexity" evidence="1">
    <location>
        <begin position="1"/>
        <end position="19"/>
    </location>
</feature>
<organism evidence="2 3">
    <name type="scientific">Micrococcus flavus</name>
    <dbReference type="NCBI Taxonomy" id="384602"/>
    <lineage>
        <taxon>Bacteria</taxon>
        <taxon>Bacillati</taxon>
        <taxon>Actinomycetota</taxon>
        <taxon>Actinomycetes</taxon>
        <taxon>Micrococcales</taxon>
        <taxon>Micrococcaceae</taxon>
        <taxon>Micrococcus</taxon>
    </lineage>
</organism>
<dbReference type="RefSeq" id="WP_135029544.1">
    <property type="nucleotide sequence ID" value="NZ_BMLA01000005.1"/>
</dbReference>
<dbReference type="AlphaFoldDB" id="A0A4Y8X2B5"/>
<accession>A0A4Y8X2B5</accession>
<sequence>MTALATAPARPHARPAARPSEGSALLHGTARRTATLPRAADLLRRVDREQDREELRRVRSLAAVVAVAVVETEAGRRPLRDLAGWLDPEAFEKMSRRVDLLDRTGARPSLSTAPRPAGARVCEVAPGRIEASATVVVGGRARALALRIERRLSRWKVTAVEVG</sequence>
<keyword evidence="3" id="KW-1185">Reference proteome</keyword>
<dbReference type="EMBL" id="JACHMC010000001">
    <property type="protein sequence ID" value="MBB4882393.1"/>
    <property type="molecule type" value="Genomic_DNA"/>
</dbReference>
<gene>
    <name evidence="2" type="ORF">BJ976_000744</name>
</gene>